<dbReference type="HOGENOM" id="CLU_3219238_0_0_11"/>
<dbReference type="PROSITE" id="PS51736">
    <property type="entry name" value="RECOMBINASES_3"/>
    <property type="match status" value="1"/>
</dbReference>
<name>J7KXP5_NOCAA</name>
<dbReference type="PATRIC" id="fig|1205910.3.peg.4557"/>
<dbReference type="EMBL" id="CP003788">
    <property type="protein sequence ID" value="AFR06138.1"/>
    <property type="molecule type" value="Genomic_DNA"/>
</dbReference>
<dbReference type="GO" id="GO:0003677">
    <property type="term" value="F:DNA binding"/>
    <property type="evidence" value="ECO:0007669"/>
    <property type="project" value="InterPro"/>
</dbReference>
<dbReference type="Proteomes" id="UP000003779">
    <property type="component" value="Chromosome"/>
</dbReference>
<organism evidence="2 3">
    <name type="scientific">Nocardiopsis alba (strain ATCC BAA-2165 / BE74)</name>
    <dbReference type="NCBI Taxonomy" id="1205910"/>
    <lineage>
        <taxon>Bacteria</taxon>
        <taxon>Bacillati</taxon>
        <taxon>Actinomycetota</taxon>
        <taxon>Actinomycetes</taxon>
        <taxon>Streptosporangiales</taxon>
        <taxon>Nocardiopsidaceae</taxon>
        <taxon>Nocardiopsis</taxon>
    </lineage>
</organism>
<sequence>MEDMGKHTEMDKDAEFIRELIVEGTKEGLDAARAAGKRLGPLQR</sequence>
<evidence type="ECO:0000259" key="1">
    <source>
        <dbReference type="PROSITE" id="PS51736"/>
    </source>
</evidence>
<reference evidence="2 3" key="1">
    <citation type="journal article" date="2012" name="J. Bacteriol.">
        <title>Whole-Genome Sequence of Nocardiopsis alba Strain ATCC BAA-2165, Associated with Honeybees.</title>
        <authorList>
            <person name="Qiao J."/>
            <person name="Chen L."/>
            <person name="Li Y."/>
            <person name="Wang J."/>
            <person name="Zhang W."/>
            <person name="Chen S."/>
        </authorList>
    </citation>
    <scope>NUCLEOTIDE SEQUENCE [LARGE SCALE GENOMIC DNA]</scope>
    <source>
        <strain evidence="3">ATCC BAA-2165 / BE74</strain>
    </source>
</reference>
<reference evidence="3" key="2">
    <citation type="submission" date="2012-08" db="EMBL/GenBank/DDBJ databases">
        <title>Whole-genome sequence of Nocardiopsis alba strain ATCC BAA-2165 associated with honeybees.</title>
        <authorList>
            <person name="Qiao J."/>
            <person name="Chen L."/>
            <person name="Li Y."/>
            <person name="Wang J."/>
            <person name="Zhang W."/>
            <person name="Chen S."/>
        </authorList>
    </citation>
    <scope>NUCLEOTIDE SEQUENCE [LARGE SCALE GENOMIC DNA]</scope>
    <source>
        <strain evidence="3">ATCC BAA-2165 / BE74</strain>
    </source>
</reference>
<evidence type="ECO:0000313" key="3">
    <source>
        <dbReference type="Proteomes" id="UP000003779"/>
    </source>
</evidence>
<dbReference type="STRING" id="1205910.B005_4821"/>
<proteinExistence type="predicted"/>
<dbReference type="InterPro" id="IPR006119">
    <property type="entry name" value="Resolv_N"/>
</dbReference>
<evidence type="ECO:0000313" key="2">
    <source>
        <dbReference type="EMBL" id="AFR06138.1"/>
    </source>
</evidence>
<gene>
    <name evidence="2" type="ordered locus">B005_4821</name>
</gene>
<dbReference type="GO" id="GO:0000150">
    <property type="term" value="F:DNA strand exchange activity"/>
    <property type="evidence" value="ECO:0007669"/>
    <property type="project" value="InterPro"/>
</dbReference>
<accession>J7KXP5</accession>
<dbReference type="AlphaFoldDB" id="J7KXP5"/>
<feature type="domain" description="Resolvase/invertase-type recombinase catalytic" evidence="1">
    <location>
        <begin position="1"/>
        <end position="36"/>
    </location>
</feature>
<protein>
    <recommendedName>
        <fullName evidence="1">Resolvase/invertase-type recombinase catalytic domain-containing protein</fullName>
    </recommendedName>
</protein>
<dbReference type="KEGG" id="nal:B005_4821"/>